<dbReference type="EMBL" id="UOEQ01000018">
    <property type="protein sequence ID" value="VAW13653.1"/>
    <property type="molecule type" value="Genomic_DNA"/>
</dbReference>
<name>A0A3B0TC29_9ZZZZ</name>
<accession>A0A3B0TC29</accession>
<sequence length="157" mass="17340">MASNAQNFDDLLARLEEIEGFADADLLVRAKELAQEILGLGETCLHFWIIARDGTPTNAKKEGFSILALHRQGAKGEPSFNACRESCREAVYQYNVILQSGDDEQTLRALKLQIMVVRHLALFISGKLEVAGLGDFCCASKPIRQKDMNLPEMAQGT</sequence>
<protein>
    <submittedName>
        <fullName evidence="1">Uncharacterized protein</fullName>
    </submittedName>
</protein>
<reference evidence="1" key="1">
    <citation type="submission" date="2018-06" db="EMBL/GenBank/DDBJ databases">
        <authorList>
            <person name="Zhirakovskaya E."/>
        </authorList>
    </citation>
    <scope>NUCLEOTIDE SEQUENCE</scope>
</reference>
<gene>
    <name evidence="1" type="ORF">MNBD_ALPHA11-2154</name>
</gene>
<evidence type="ECO:0000313" key="1">
    <source>
        <dbReference type="EMBL" id="VAW13653.1"/>
    </source>
</evidence>
<organism evidence="1">
    <name type="scientific">hydrothermal vent metagenome</name>
    <dbReference type="NCBI Taxonomy" id="652676"/>
    <lineage>
        <taxon>unclassified sequences</taxon>
        <taxon>metagenomes</taxon>
        <taxon>ecological metagenomes</taxon>
    </lineage>
</organism>
<proteinExistence type="predicted"/>
<dbReference type="AlphaFoldDB" id="A0A3B0TC29"/>